<accession>A0A0R3QZE0</accession>
<evidence type="ECO:0000256" key="2">
    <source>
        <dbReference type="SAM" id="MobiDB-lite"/>
    </source>
</evidence>
<feature type="compositionally biased region" description="Low complexity" evidence="2">
    <location>
        <begin position="385"/>
        <end position="395"/>
    </location>
</feature>
<sequence length="593" mass="68572">MIRSLKKEIINELNIWQNTNAENCQLKIDIHHFQEKLKELNILCINCETSNAEIEHRKKRYSEQLTKISKLISEQNFDAANWAIILDEMAFANRELFEILLSTATVERRALQLETAEEDKYRNTSERLNLRRIELRQELYSQMNNYESLREQINQTESNLTNLQKAIDVYDAEYWQLNDAEHNLQSQIFQLQELLRHSRRHRRFNSTSESSSPLTDTADKNESEEYKSDECLITKRKFNTTIPHRNISKKGNFDITNAKSKCQVLPKTTPDTKRKQVADETSDSSSNIRSDFMWKKKETDSKLNQPVSPTSSVPSNTSCFLVQHHKSPSKLKLMVILLKFYEILELYALDFEEKFANFYNYKKSQYQKQIQQKDSNWSSSMESFKTTPSQTMTTETKTKKENQYSGLIKLTGITVQQPKRQKSRIDLKKRGKISGGMNKGTVNEIGDNQESITDFQSSEENKIIDSSKSSNFLISDDETTDLTSESISLSDALPSKTNIISPISSITKDQVKKLSSLSDNSSGQETKFRQPSHISESENSSEISTNTNDLSQQQQQRQQLMRQPSYNQSLNQGLLISTEKAEFKYYQSLLKQG</sequence>
<feature type="coiled-coil region" evidence="1">
    <location>
        <begin position="132"/>
        <end position="173"/>
    </location>
</feature>
<evidence type="ECO:0000313" key="3">
    <source>
        <dbReference type="EMBL" id="VDO38010.1"/>
    </source>
</evidence>
<keyword evidence="4" id="KW-1185">Reference proteome</keyword>
<gene>
    <name evidence="3" type="ORF">BTMF_LOCUS11126</name>
</gene>
<feature type="compositionally biased region" description="Polar residues" evidence="2">
    <location>
        <begin position="205"/>
        <end position="215"/>
    </location>
</feature>
<feature type="region of interest" description="Disordered" evidence="2">
    <location>
        <begin position="377"/>
        <end position="398"/>
    </location>
</feature>
<feature type="compositionally biased region" description="Low complexity" evidence="2">
    <location>
        <begin position="537"/>
        <end position="563"/>
    </location>
</feature>
<evidence type="ECO:0000313" key="4">
    <source>
        <dbReference type="Proteomes" id="UP000280834"/>
    </source>
</evidence>
<name>A0A0R3QZE0_9BILA</name>
<evidence type="ECO:0000313" key="5">
    <source>
        <dbReference type="WBParaSite" id="BTMF_0001311401-mRNA-1"/>
    </source>
</evidence>
<dbReference type="Proteomes" id="UP000280834">
    <property type="component" value="Unassembled WGS sequence"/>
</dbReference>
<reference evidence="3 4" key="2">
    <citation type="submission" date="2018-11" db="EMBL/GenBank/DDBJ databases">
        <authorList>
            <consortium name="Pathogen Informatics"/>
        </authorList>
    </citation>
    <scope>NUCLEOTIDE SEQUENCE [LARGE SCALE GENOMIC DNA]</scope>
</reference>
<protein>
    <submittedName>
        <fullName evidence="3 5">Uncharacterized protein</fullName>
    </submittedName>
</protein>
<organism evidence="5">
    <name type="scientific">Brugia timori</name>
    <dbReference type="NCBI Taxonomy" id="42155"/>
    <lineage>
        <taxon>Eukaryota</taxon>
        <taxon>Metazoa</taxon>
        <taxon>Ecdysozoa</taxon>
        <taxon>Nematoda</taxon>
        <taxon>Chromadorea</taxon>
        <taxon>Rhabditida</taxon>
        <taxon>Spirurina</taxon>
        <taxon>Spiruromorpha</taxon>
        <taxon>Filarioidea</taxon>
        <taxon>Onchocercidae</taxon>
        <taxon>Brugia</taxon>
    </lineage>
</organism>
<dbReference type="EMBL" id="UZAG01018074">
    <property type="protein sequence ID" value="VDO38010.1"/>
    <property type="molecule type" value="Genomic_DNA"/>
</dbReference>
<dbReference type="AlphaFoldDB" id="A0A0R3QZE0"/>
<keyword evidence="1" id="KW-0175">Coiled coil</keyword>
<feature type="region of interest" description="Disordered" evidence="2">
    <location>
        <begin position="202"/>
        <end position="226"/>
    </location>
</feature>
<reference evidence="5" key="1">
    <citation type="submission" date="2017-02" db="UniProtKB">
        <authorList>
            <consortium name="WormBaseParasite"/>
        </authorList>
    </citation>
    <scope>IDENTIFICATION</scope>
</reference>
<feature type="region of interest" description="Disordered" evidence="2">
    <location>
        <begin position="419"/>
        <end position="445"/>
    </location>
</feature>
<evidence type="ECO:0000256" key="1">
    <source>
        <dbReference type="SAM" id="Coils"/>
    </source>
</evidence>
<feature type="region of interest" description="Disordered" evidence="2">
    <location>
        <begin position="264"/>
        <end position="290"/>
    </location>
</feature>
<feature type="compositionally biased region" description="Basic and acidic residues" evidence="2">
    <location>
        <begin position="217"/>
        <end position="226"/>
    </location>
</feature>
<feature type="compositionally biased region" description="Polar residues" evidence="2">
    <location>
        <begin position="515"/>
        <end position="525"/>
    </location>
</feature>
<proteinExistence type="predicted"/>
<feature type="region of interest" description="Disordered" evidence="2">
    <location>
        <begin position="515"/>
        <end position="565"/>
    </location>
</feature>
<dbReference type="WBParaSite" id="BTMF_0001311401-mRNA-1">
    <property type="protein sequence ID" value="BTMF_0001311401-mRNA-1"/>
    <property type="gene ID" value="BTMF_0001311401"/>
</dbReference>